<dbReference type="GO" id="GO:0005507">
    <property type="term" value="F:copper ion binding"/>
    <property type="evidence" value="ECO:0007669"/>
    <property type="project" value="InterPro"/>
</dbReference>
<sequence length="69" mass="7591">MKKEFSVTGMTCNHCVASVEKGVNELTGVEKVKVNLKKGRATVKYDETNVSSDQIVNKIKEVGYEAEVV</sequence>
<dbReference type="Pfam" id="PF00403">
    <property type="entry name" value="HMA"/>
    <property type="match status" value="1"/>
</dbReference>
<comment type="caution">
    <text evidence="5">The sequence shown here is derived from an EMBL/GenBank/DDBJ whole genome shotgun (WGS) entry which is preliminary data.</text>
</comment>
<evidence type="ECO:0000313" key="6">
    <source>
        <dbReference type="Proteomes" id="UP000674938"/>
    </source>
</evidence>
<dbReference type="PANTHER" id="PTHR46594">
    <property type="entry name" value="P-TYPE CATION-TRANSPORTING ATPASE"/>
    <property type="match status" value="1"/>
</dbReference>
<dbReference type="AlphaFoldDB" id="A0A940PH16"/>
<feature type="domain" description="HMA" evidence="4">
    <location>
        <begin position="1"/>
        <end position="67"/>
    </location>
</feature>
<evidence type="ECO:0000256" key="2">
    <source>
        <dbReference type="ARBA" id="ARBA00022723"/>
    </source>
</evidence>
<dbReference type="InterPro" id="IPR006121">
    <property type="entry name" value="HMA_dom"/>
</dbReference>
<dbReference type="FunFam" id="3.30.70.100:FF:000001">
    <property type="entry name" value="ATPase copper transporting beta"/>
    <property type="match status" value="1"/>
</dbReference>
<organism evidence="5 6">
    <name type="scientific">Vagococcus allomyrinae</name>
    <dbReference type="NCBI Taxonomy" id="2794353"/>
    <lineage>
        <taxon>Bacteria</taxon>
        <taxon>Bacillati</taxon>
        <taxon>Bacillota</taxon>
        <taxon>Bacilli</taxon>
        <taxon>Lactobacillales</taxon>
        <taxon>Enterococcaceae</taxon>
        <taxon>Vagococcus</taxon>
    </lineage>
</organism>
<name>A0A940PH16_9ENTE</name>
<dbReference type="PRINTS" id="PR00942">
    <property type="entry name" value="CUATPASEI"/>
</dbReference>
<dbReference type="SUPFAM" id="SSF55008">
    <property type="entry name" value="HMA, heavy metal-associated domain"/>
    <property type="match status" value="1"/>
</dbReference>
<accession>A0A940PH16</accession>
<dbReference type="NCBIfam" id="TIGR00003">
    <property type="entry name" value="copper ion binding protein"/>
    <property type="match status" value="1"/>
</dbReference>
<evidence type="ECO:0000256" key="1">
    <source>
        <dbReference type="ARBA" id="ARBA00015313"/>
    </source>
</evidence>
<evidence type="ECO:0000259" key="4">
    <source>
        <dbReference type="PROSITE" id="PS50846"/>
    </source>
</evidence>
<keyword evidence="3" id="KW-0186">Copper</keyword>
<dbReference type="PANTHER" id="PTHR46594:SF4">
    <property type="entry name" value="P-TYPE CATION-TRANSPORTING ATPASE"/>
    <property type="match status" value="1"/>
</dbReference>
<keyword evidence="2" id="KW-0479">Metal-binding</keyword>
<dbReference type="EMBL" id="JAEEGA010000029">
    <property type="protein sequence ID" value="MBP1044477.1"/>
    <property type="molecule type" value="Genomic_DNA"/>
</dbReference>
<dbReference type="PROSITE" id="PS01047">
    <property type="entry name" value="HMA_1"/>
    <property type="match status" value="1"/>
</dbReference>
<reference evidence="5" key="1">
    <citation type="submission" date="2020-12" db="EMBL/GenBank/DDBJ databases">
        <title>Vagococcus allomyrinae sp. nov. and Enterococcus lavae sp. nov., isolated from the larvae of Allomyrina dichotoma.</title>
        <authorList>
            <person name="Lee S.D."/>
        </authorList>
    </citation>
    <scope>NUCLEOTIDE SEQUENCE</scope>
    <source>
        <strain evidence="5">BWB3-3</strain>
    </source>
</reference>
<dbReference type="Proteomes" id="UP000674938">
    <property type="component" value="Unassembled WGS sequence"/>
</dbReference>
<dbReference type="InterPro" id="IPR036163">
    <property type="entry name" value="HMA_dom_sf"/>
</dbReference>
<evidence type="ECO:0000256" key="3">
    <source>
        <dbReference type="ARBA" id="ARBA00023008"/>
    </source>
</evidence>
<dbReference type="NCBIfam" id="NF033794">
    <property type="entry name" value="chaper_CopZ_Eh"/>
    <property type="match status" value="1"/>
</dbReference>
<gene>
    <name evidence="5" type="primary">copZ</name>
    <name evidence="5" type="ORF">I6N95_26055</name>
</gene>
<dbReference type="InterPro" id="IPR006122">
    <property type="entry name" value="HMA_Cu_ion-bd"/>
</dbReference>
<dbReference type="InterPro" id="IPR017969">
    <property type="entry name" value="Heavy-metal-associated_CS"/>
</dbReference>
<proteinExistence type="predicted"/>
<dbReference type="CDD" id="cd00371">
    <property type="entry name" value="HMA"/>
    <property type="match status" value="1"/>
</dbReference>
<evidence type="ECO:0000313" key="5">
    <source>
        <dbReference type="EMBL" id="MBP1044477.1"/>
    </source>
</evidence>
<protein>
    <recommendedName>
        <fullName evidence="1">Copper chaperone CopZ</fullName>
    </recommendedName>
</protein>
<keyword evidence="6" id="KW-1185">Reference proteome</keyword>
<dbReference type="Gene3D" id="3.30.70.100">
    <property type="match status" value="1"/>
</dbReference>
<dbReference type="RefSeq" id="WP_245249891.1">
    <property type="nucleotide sequence ID" value="NZ_JAEEGA010000029.1"/>
</dbReference>
<dbReference type="PROSITE" id="PS50846">
    <property type="entry name" value="HMA_2"/>
    <property type="match status" value="1"/>
</dbReference>